<reference evidence="8 9" key="1">
    <citation type="journal article" date="2011" name="Proc. Natl. Acad. Sci. U.S.A.">
        <title>Comparative genomics of xylose-fermenting fungi for enhanced biofuel production.</title>
        <authorList>
            <person name="Wohlbach D.J."/>
            <person name="Kuo A."/>
            <person name="Sato T.K."/>
            <person name="Potts K.M."/>
            <person name="Salamov A.A."/>
            <person name="LaButti K.M."/>
            <person name="Sun H."/>
            <person name="Clum A."/>
            <person name="Pangilinan J.L."/>
            <person name="Lindquist E.A."/>
            <person name="Lucas S."/>
            <person name="Lapidus A."/>
            <person name="Jin M."/>
            <person name="Gunawan C."/>
            <person name="Balan V."/>
            <person name="Dale B.E."/>
            <person name="Jeffries T.W."/>
            <person name="Zinkel R."/>
            <person name="Barry K.W."/>
            <person name="Grigoriev I.V."/>
            <person name="Gasch A.P."/>
        </authorList>
    </citation>
    <scope>NUCLEOTIDE SEQUENCE [LARGE SCALE GENOMIC DNA]</scope>
    <source>
        <strain evidence="9">ATCC 10573 / BCRC 21748 / CBS 615 / JCM 9827 / NBRC 10315 / NRRL Y-1498 / VKM Y-70</strain>
    </source>
</reference>
<protein>
    <recommendedName>
        <fullName evidence="7">ORC6 first cyclin-like domain-containing protein</fullName>
    </recommendedName>
</protein>
<dbReference type="GeneID" id="18248404"/>
<dbReference type="HOGENOM" id="CLU_060403_0_0_1"/>
<keyword evidence="3" id="KW-0235">DNA replication</keyword>
<evidence type="ECO:0000256" key="6">
    <source>
        <dbReference type="SAM" id="MobiDB-lite"/>
    </source>
</evidence>
<dbReference type="OrthoDB" id="5367324at2759"/>
<evidence type="ECO:0000256" key="4">
    <source>
        <dbReference type="ARBA" id="ARBA00023125"/>
    </source>
</evidence>
<gene>
    <name evidence="8" type="ORF">CANTEDRAFT_116694</name>
</gene>
<name>G3BF34_CANTC</name>
<keyword evidence="9" id="KW-1185">Reference proteome</keyword>
<dbReference type="GO" id="GO:0003677">
    <property type="term" value="F:DNA binding"/>
    <property type="evidence" value="ECO:0007669"/>
    <property type="project" value="UniProtKB-KW"/>
</dbReference>
<evidence type="ECO:0000256" key="2">
    <source>
        <dbReference type="ARBA" id="ARBA00010840"/>
    </source>
</evidence>
<dbReference type="AlphaFoldDB" id="G3BF34"/>
<feature type="compositionally biased region" description="Polar residues" evidence="6">
    <location>
        <begin position="136"/>
        <end position="149"/>
    </location>
</feature>
<dbReference type="InterPro" id="IPR008721">
    <property type="entry name" value="ORC6_cyclin_first"/>
</dbReference>
<dbReference type="Proteomes" id="UP000000707">
    <property type="component" value="Unassembled WGS sequence"/>
</dbReference>
<organism evidence="9">
    <name type="scientific">Candida tenuis (strain ATCC 10573 / BCRC 21748 / CBS 615 / JCM 9827 / NBRC 10315 / NRRL Y-1498 / VKM Y-70)</name>
    <name type="common">Yeast</name>
    <name type="synonym">Yamadazyma tenuis</name>
    <dbReference type="NCBI Taxonomy" id="590646"/>
    <lineage>
        <taxon>Eukaryota</taxon>
        <taxon>Fungi</taxon>
        <taxon>Dikarya</taxon>
        <taxon>Ascomycota</taxon>
        <taxon>Saccharomycotina</taxon>
        <taxon>Pichiomycetes</taxon>
        <taxon>Debaryomycetaceae</taxon>
        <taxon>Yamadazyma</taxon>
    </lineage>
</organism>
<keyword evidence="5" id="KW-0539">Nucleus</keyword>
<feature type="compositionally biased region" description="Polar residues" evidence="6">
    <location>
        <begin position="159"/>
        <end position="168"/>
    </location>
</feature>
<evidence type="ECO:0000256" key="3">
    <source>
        <dbReference type="ARBA" id="ARBA00022705"/>
    </source>
</evidence>
<keyword evidence="4" id="KW-0238">DNA-binding</keyword>
<dbReference type="KEGG" id="cten:18248404"/>
<evidence type="ECO:0000256" key="1">
    <source>
        <dbReference type="ARBA" id="ARBA00004123"/>
    </source>
</evidence>
<dbReference type="Pfam" id="PF05460">
    <property type="entry name" value="ORC6"/>
    <property type="match status" value="1"/>
</dbReference>
<feature type="region of interest" description="Disordered" evidence="6">
    <location>
        <begin position="136"/>
        <end position="169"/>
    </location>
</feature>
<accession>G3BF34</accession>
<evidence type="ECO:0000313" key="9">
    <source>
        <dbReference type="Proteomes" id="UP000000707"/>
    </source>
</evidence>
<evidence type="ECO:0000256" key="5">
    <source>
        <dbReference type="ARBA" id="ARBA00023242"/>
    </source>
</evidence>
<evidence type="ECO:0000259" key="7">
    <source>
        <dbReference type="Pfam" id="PF05460"/>
    </source>
</evidence>
<sequence>MSLHVKTAIKNVALGISDPIPAQVLSYCERLYGQTLHKRLPKSYESARYHICAFLSVEKYSSTFNLPSPDFKRIPIPPKKCLTTLEDFRLYLDSVKSALSTPTKQSPHSSPLANLPIPQSPFQETSSAMGYTSVQLNGSPVKLSPSQSVPRGRKRGSLHETSTPTRSSPLKKLRAIANETPSAEQSPSIVRSIASPFLTPNSKAVKPFKVTEDSVSIVQLIQLCNTFYMPASVTVSIIQEFINQRHKFVKKSDWYLACGLIYAASLRINHRIIKDKPDYGETLVTQFIRQRSKLKKPNLIYWNTLINEGVKNQPWIIEIENTFMFGVQSSQAEKKENDYRLGIGAETYDRLGMMNNSHSNILSDSQQSYYNTWSSNVLSQI</sequence>
<dbReference type="STRING" id="590646.G3BF34"/>
<comment type="similarity">
    <text evidence="2">Belongs to the ORC6 family.</text>
</comment>
<dbReference type="PIRSF" id="PIRSF022941">
    <property type="entry name" value="ORC6_fun"/>
    <property type="match status" value="1"/>
</dbReference>
<feature type="domain" description="ORC6 first cyclin-like" evidence="7">
    <location>
        <begin position="10"/>
        <end position="92"/>
    </location>
</feature>
<comment type="subcellular location">
    <subcellularLocation>
        <location evidence="1">Nucleus</location>
    </subcellularLocation>
</comment>
<dbReference type="eggNOG" id="ENOG502QS52">
    <property type="taxonomic scope" value="Eukaryota"/>
</dbReference>
<dbReference type="GO" id="GO:0006260">
    <property type="term" value="P:DNA replication"/>
    <property type="evidence" value="ECO:0007669"/>
    <property type="project" value="UniProtKB-KW"/>
</dbReference>
<evidence type="ECO:0000313" key="8">
    <source>
        <dbReference type="EMBL" id="EGV60622.1"/>
    </source>
</evidence>
<feature type="non-terminal residue" evidence="8">
    <location>
        <position position="381"/>
    </location>
</feature>
<feature type="region of interest" description="Disordered" evidence="6">
    <location>
        <begin position="100"/>
        <end position="119"/>
    </location>
</feature>
<proteinExistence type="inferred from homology"/>
<dbReference type="GO" id="GO:0005664">
    <property type="term" value="C:nuclear origin of replication recognition complex"/>
    <property type="evidence" value="ECO:0007669"/>
    <property type="project" value="InterPro"/>
</dbReference>
<feature type="compositionally biased region" description="Polar residues" evidence="6">
    <location>
        <begin position="100"/>
        <end position="112"/>
    </location>
</feature>
<dbReference type="EMBL" id="GL996528">
    <property type="protein sequence ID" value="EGV60622.1"/>
    <property type="molecule type" value="Genomic_DNA"/>
</dbReference>
<dbReference type="InterPro" id="IPR016811">
    <property type="entry name" value="ORC6_fun"/>
</dbReference>